<name>A0A5N0Z2F2_9ENTE</name>
<protein>
    <recommendedName>
        <fullName evidence="4">WxL domain-containing protein</fullName>
    </recommendedName>
</protein>
<evidence type="ECO:0008006" key="4">
    <source>
        <dbReference type="Google" id="ProtNLM"/>
    </source>
</evidence>
<evidence type="ECO:0000256" key="1">
    <source>
        <dbReference type="SAM" id="SignalP"/>
    </source>
</evidence>
<evidence type="ECO:0000313" key="3">
    <source>
        <dbReference type="Proteomes" id="UP000326078"/>
    </source>
</evidence>
<proteinExistence type="predicted"/>
<keyword evidence="1" id="KW-0732">Signal</keyword>
<feature type="signal peptide" evidence="1">
    <location>
        <begin position="1"/>
        <end position="27"/>
    </location>
</feature>
<dbReference type="RefSeq" id="WP_151026486.1">
    <property type="nucleotide sequence ID" value="NZ_VYUK01000002.1"/>
</dbReference>
<comment type="caution">
    <text evidence="2">The sequence shown here is derived from an EMBL/GenBank/DDBJ whole genome shotgun (WGS) entry which is preliminary data.</text>
</comment>
<dbReference type="AlphaFoldDB" id="A0A5N0Z2F2"/>
<sequence length="184" mass="19875">MINKKMMGTMAVLGMMLAGSAGTIVNAQTRTAPSDGTTPVTYDNRNVLPDGNAQYGMIIPTAISFTDNKQTADATIEIVGINGYDLDRDWTELGVTVKIASKNGYKLKKDSKEVSYNLKMANNTNNFDSGMDEKDVTKKFGVGGNDGKVKKETGTATLTGKATEKGQYSDTLTYKFTETVNNQK</sequence>
<accession>A0A5N0Z2F2</accession>
<feature type="chain" id="PRO_5024874088" description="WxL domain-containing protein" evidence="1">
    <location>
        <begin position="28"/>
        <end position="184"/>
    </location>
</feature>
<evidence type="ECO:0000313" key="2">
    <source>
        <dbReference type="EMBL" id="KAA9208742.1"/>
    </source>
</evidence>
<dbReference type="EMBL" id="VYUT01000001">
    <property type="protein sequence ID" value="KAA9208742.1"/>
    <property type="molecule type" value="Genomic_DNA"/>
</dbReference>
<organism evidence="2 3">
    <name type="scientific">Enterococcus durans</name>
    <dbReference type="NCBI Taxonomy" id="53345"/>
    <lineage>
        <taxon>Bacteria</taxon>
        <taxon>Bacillati</taxon>
        <taxon>Bacillota</taxon>
        <taxon>Bacilli</taxon>
        <taxon>Lactobacillales</taxon>
        <taxon>Enterococcaceae</taxon>
        <taxon>Enterococcus</taxon>
    </lineage>
</organism>
<reference evidence="2 3" key="1">
    <citation type="submission" date="2019-09" db="EMBL/GenBank/DDBJ databases">
        <title>Vancomyinc resistant enterococci isolated from farm animals in Switzerland.</title>
        <authorList>
            <person name="Stevens M.J.A."/>
            <person name="Stephan R."/>
            <person name="Morach M."/>
            <person name="Nuesch-Inderbinen M."/>
        </authorList>
    </citation>
    <scope>NUCLEOTIDE SEQUENCE [LARGE SCALE GENOMIC DNA]</scope>
    <source>
        <strain evidence="2 3">GH27</strain>
    </source>
</reference>
<gene>
    <name evidence="2" type="ORF">F6X95_01260</name>
</gene>
<dbReference type="Proteomes" id="UP000326078">
    <property type="component" value="Unassembled WGS sequence"/>
</dbReference>